<dbReference type="EMBL" id="DS028097">
    <property type="protein sequence ID" value="KMP07559.1"/>
    <property type="molecule type" value="Genomic_DNA"/>
</dbReference>
<evidence type="ECO:0000313" key="2">
    <source>
        <dbReference type="EMBL" id="KMP07559.1"/>
    </source>
</evidence>
<proteinExistence type="predicted"/>
<sequence>MAFLLGVRLSVWIRLVRGRVTMGLKVANLSPASLTAHRSLDPGPVVAGRLLLFYSQVKSPKHEAVLRLPDLLQRNQKDEVFAAGQTPLTE</sequence>
<name>A0A0J6YKE1_COCIT</name>
<accession>A0A0J6YKE1</accession>
<gene>
    <name evidence="2" type="ORF">CIRG_07239</name>
</gene>
<reference evidence="3" key="1">
    <citation type="journal article" date="2010" name="Genome Res.">
        <title>Population genomic sequencing of Coccidioides fungi reveals recent hybridization and transposon control.</title>
        <authorList>
            <person name="Neafsey D.E."/>
            <person name="Barker B.M."/>
            <person name="Sharpton T.J."/>
            <person name="Stajich J.E."/>
            <person name="Park D.J."/>
            <person name="Whiston E."/>
            <person name="Hung C.-Y."/>
            <person name="McMahan C."/>
            <person name="White J."/>
            <person name="Sykes S."/>
            <person name="Heiman D."/>
            <person name="Young S."/>
            <person name="Zeng Q."/>
            <person name="Abouelleil A."/>
            <person name="Aftuck L."/>
            <person name="Bessette D."/>
            <person name="Brown A."/>
            <person name="FitzGerald M."/>
            <person name="Lui A."/>
            <person name="Macdonald J.P."/>
            <person name="Priest M."/>
            <person name="Orbach M.J."/>
            <person name="Galgiani J.N."/>
            <person name="Kirkland T.N."/>
            <person name="Cole G.T."/>
            <person name="Birren B.W."/>
            <person name="Henn M.R."/>
            <person name="Taylor J.W."/>
            <person name="Rounsley S.D."/>
        </authorList>
    </citation>
    <scope>NUCLEOTIDE SEQUENCE [LARGE SCALE GENOMIC DNA]</scope>
    <source>
        <strain evidence="3">RMSCC 2394</strain>
    </source>
</reference>
<feature type="chain" id="PRO_5005285033" evidence="1">
    <location>
        <begin position="19"/>
        <end position="90"/>
    </location>
</feature>
<dbReference type="AlphaFoldDB" id="A0A0J6YKE1"/>
<organism evidence="2 3">
    <name type="scientific">Coccidioides immitis RMSCC 2394</name>
    <dbReference type="NCBI Taxonomy" id="404692"/>
    <lineage>
        <taxon>Eukaryota</taxon>
        <taxon>Fungi</taxon>
        <taxon>Dikarya</taxon>
        <taxon>Ascomycota</taxon>
        <taxon>Pezizomycotina</taxon>
        <taxon>Eurotiomycetes</taxon>
        <taxon>Eurotiomycetidae</taxon>
        <taxon>Onygenales</taxon>
        <taxon>Onygenaceae</taxon>
        <taxon>Coccidioides</taxon>
    </lineage>
</organism>
<evidence type="ECO:0000313" key="3">
    <source>
        <dbReference type="Proteomes" id="UP000054565"/>
    </source>
</evidence>
<feature type="signal peptide" evidence="1">
    <location>
        <begin position="1"/>
        <end position="18"/>
    </location>
</feature>
<evidence type="ECO:0000256" key="1">
    <source>
        <dbReference type="SAM" id="SignalP"/>
    </source>
</evidence>
<dbReference type="Proteomes" id="UP000054565">
    <property type="component" value="Unassembled WGS sequence"/>
</dbReference>
<keyword evidence="1" id="KW-0732">Signal</keyword>
<protein>
    <submittedName>
        <fullName evidence="2">Uncharacterized protein</fullName>
    </submittedName>
</protein>